<dbReference type="InterPro" id="IPR017850">
    <property type="entry name" value="Alkaline_phosphatase_core_sf"/>
</dbReference>
<evidence type="ECO:0000259" key="6">
    <source>
        <dbReference type="Pfam" id="PF00884"/>
    </source>
</evidence>
<evidence type="ECO:0000313" key="8">
    <source>
        <dbReference type="Proteomes" id="UP000198588"/>
    </source>
</evidence>
<dbReference type="PROSITE" id="PS00523">
    <property type="entry name" value="SULFATASE_1"/>
    <property type="match status" value="1"/>
</dbReference>
<dbReference type="Gene3D" id="3.40.720.10">
    <property type="entry name" value="Alkaline Phosphatase, subunit A"/>
    <property type="match status" value="1"/>
</dbReference>
<feature type="domain" description="Sulfatase N-terminal" evidence="6">
    <location>
        <begin position="60"/>
        <end position="377"/>
    </location>
</feature>
<dbReference type="InterPro" id="IPR000917">
    <property type="entry name" value="Sulfatase_N"/>
</dbReference>
<evidence type="ECO:0000256" key="4">
    <source>
        <dbReference type="ARBA" id="ARBA00022837"/>
    </source>
</evidence>
<name>A0A1G5ZE26_9HYPH</name>
<dbReference type="RefSeq" id="WP_091583147.1">
    <property type="nucleotide sequence ID" value="NZ_FMXM01000017.1"/>
</dbReference>
<dbReference type="Gene3D" id="3.30.1120.10">
    <property type="match status" value="1"/>
</dbReference>
<dbReference type="Proteomes" id="UP000198588">
    <property type="component" value="Unassembled WGS sequence"/>
</dbReference>
<gene>
    <name evidence="7" type="ORF">SAMN02927914_04817</name>
</gene>
<dbReference type="PANTHER" id="PTHR10342:SF274">
    <property type="entry name" value="ARYLSULFATASE B"/>
    <property type="match status" value="1"/>
</dbReference>
<dbReference type="GO" id="GO:0008484">
    <property type="term" value="F:sulfuric ester hydrolase activity"/>
    <property type="evidence" value="ECO:0007669"/>
    <property type="project" value="InterPro"/>
</dbReference>
<sequence length="502" mass="54389">MSNDRDFPVQTGVGNRITRRVALMAGTAAAVSRLAAPVGLSGALTGLAGVQPAAAQPTRPNIVYIISDDQGWKDVGFHGSDIKTPNIDKLAAEGARLEQFYAQPMCTPTRAALMTGRYPLRYGLQMGVIPSGGSYGLAMDEYLLPQMLKDAGYNTAMVGKWHLGHAKAEYWPRQRGFDSFYGALVGEIDHFKHASHGVMDWYRNNKPLKEPGYDNTLFGTEAARVIEKHDGKAPLFLYLAFTAPHSPYQAPEEAVKKYAHVADEQRRLYSAMISVMDDEIGRVLAALEKKKMRDNTIVIFQSDNGGVRSAMFAGESEVGANLPADNGPYRDGKGTLYEGGTRVCGLVNWPGKVKAGDVDGMIHVSDIYPTLAALAGAKPTKNKPLDGMNVWDTISEGKPSPRSEIVYNVDPTGGAIREGDMKLVWSAGVLERVELFDLAADKSESTNLADKNPDKVKELKGKIVDLAKQMAPPLLMMEAIKLTFGAPPISADPSSLFNELGD</sequence>
<evidence type="ECO:0000256" key="3">
    <source>
        <dbReference type="ARBA" id="ARBA00022801"/>
    </source>
</evidence>
<dbReference type="CDD" id="cd16029">
    <property type="entry name" value="4-S"/>
    <property type="match status" value="1"/>
</dbReference>
<dbReference type="STRING" id="1165689.SAMN02927914_04817"/>
<evidence type="ECO:0000313" key="7">
    <source>
        <dbReference type="EMBL" id="SDA92747.1"/>
    </source>
</evidence>
<keyword evidence="3" id="KW-0378">Hydrolase</keyword>
<evidence type="ECO:0000256" key="2">
    <source>
        <dbReference type="ARBA" id="ARBA00022723"/>
    </source>
</evidence>
<reference evidence="7 8" key="1">
    <citation type="submission" date="2016-10" db="EMBL/GenBank/DDBJ databases">
        <authorList>
            <person name="de Groot N.N."/>
        </authorList>
    </citation>
    <scope>NUCLEOTIDE SEQUENCE [LARGE SCALE GENOMIC DNA]</scope>
    <source>
        <strain evidence="7 8">CGMCC 1.12097</strain>
    </source>
</reference>
<proteinExistence type="inferred from homology"/>
<dbReference type="PANTHER" id="PTHR10342">
    <property type="entry name" value="ARYLSULFATASE"/>
    <property type="match status" value="1"/>
</dbReference>
<accession>A0A1G5ZE26</accession>
<protein>
    <submittedName>
        <fullName evidence="7">Arylsulfatase A</fullName>
    </submittedName>
</protein>
<dbReference type="InterPro" id="IPR024607">
    <property type="entry name" value="Sulfatase_CS"/>
</dbReference>
<dbReference type="InterPro" id="IPR047115">
    <property type="entry name" value="ARSB"/>
</dbReference>
<keyword evidence="4" id="KW-0106">Calcium</keyword>
<comment type="similarity">
    <text evidence="1">Belongs to the sulfatase family.</text>
</comment>
<dbReference type="OrthoDB" id="9803751at2"/>
<dbReference type="PROSITE" id="PS00149">
    <property type="entry name" value="SULFATASE_2"/>
    <property type="match status" value="1"/>
</dbReference>
<keyword evidence="2" id="KW-0479">Metal-binding</keyword>
<evidence type="ECO:0000256" key="5">
    <source>
        <dbReference type="ARBA" id="ARBA00023180"/>
    </source>
</evidence>
<dbReference type="EMBL" id="FMXM01000017">
    <property type="protein sequence ID" value="SDA92747.1"/>
    <property type="molecule type" value="Genomic_DNA"/>
</dbReference>
<dbReference type="GO" id="GO:0046872">
    <property type="term" value="F:metal ion binding"/>
    <property type="evidence" value="ECO:0007669"/>
    <property type="project" value="UniProtKB-KW"/>
</dbReference>
<evidence type="ECO:0000256" key="1">
    <source>
        <dbReference type="ARBA" id="ARBA00008779"/>
    </source>
</evidence>
<dbReference type="AlphaFoldDB" id="A0A1G5ZE26"/>
<organism evidence="7 8">
    <name type="scientific">Mesorhizobium qingshengii</name>
    <dbReference type="NCBI Taxonomy" id="1165689"/>
    <lineage>
        <taxon>Bacteria</taxon>
        <taxon>Pseudomonadati</taxon>
        <taxon>Pseudomonadota</taxon>
        <taxon>Alphaproteobacteria</taxon>
        <taxon>Hyphomicrobiales</taxon>
        <taxon>Phyllobacteriaceae</taxon>
        <taxon>Mesorhizobium</taxon>
    </lineage>
</organism>
<dbReference type="Pfam" id="PF00884">
    <property type="entry name" value="Sulfatase"/>
    <property type="match status" value="1"/>
</dbReference>
<keyword evidence="5" id="KW-0325">Glycoprotein</keyword>
<dbReference type="SUPFAM" id="SSF53649">
    <property type="entry name" value="Alkaline phosphatase-like"/>
    <property type="match status" value="1"/>
</dbReference>